<protein>
    <submittedName>
        <fullName evidence="2">Uncharacterized protein</fullName>
    </submittedName>
</protein>
<feature type="transmembrane region" description="Helical" evidence="1">
    <location>
        <begin position="144"/>
        <end position="164"/>
    </location>
</feature>
<name>A0A645GGG0_9ZZZZ</name>
<keyword evidence="1" id="KW-0812">Transmembrane</keyword>
<proteinExistence type="predicted"/>
<organism evidence="2">
    <name type="scientific">bioreactor metagenome</name>
    <dbReference type="NCBI Taxonomy" id="1076179"/>
    <lineage>
        <taxon>unclassified sequences</taxon>
        <taxon>metagenomes</taxon>
        <taxon>ecological metagenomes</taxon>
    </lineage>
</organism>
<accession>A0A645GGG0</accession>
<evidence type="ECO:0000313" key="2">
    <source>
        <dbReference type="EMBL" id="MPN24869.1"/>
    </source>
</evidence>
<dbReference type="EMBL" id="VSSQ01073862">
    <property type="protein sequence ID" value="MPN24869.1"/>
    <property type="molecule type" value="Genomic_DNA"/>
</dbReference>
<reference evidence="2" key="1">
    <citation type="submission" date="2019-08" db="EMBL/GenBank/DDBJ databases">
        <authorList>
            <person name="Kucharzyk K."/>
            <person name="Murdoch R.W."/>
            <person name="Higgins S."/>
            <person name="Loffler F."/>
        </authorList>
    </citation>
    <scope>NUCLEOTIDE SEQUENCE</scope>
</reference>
<keyword evidence="1" id="KW-0472">Membrane</keyword>
<sequence length="191" mass="22418">MLNFLHAFAKRELPYYCKGVHVSYAVRMRQPCLKRHPEACFNRFTVFYGAYRGASAQMAGYNLFAFPKHLSRSVGYIAMGCSMEPKTAYSVFFIPFIRCRIYPGIIRNCPVEISFKNPNHSCVRQYFSKSIYGFYVKRVVRRSYIYIFFHCIHNVVCYYMHSIISFGNNRFKAYGAKLRNRGNNFPFACKV</sequence>
<gene>
    <name evidence="2" type="ORF">SDC9_172274</name>
</gene>
<comment type="caution">
    <text evidence="2">The sequence shown here is derived from an EMBL/GenBank/DDBJ whole genome shotgun (WGS) entry which is preliminary data.</text>
</comment>
<keyword evidence="1" id="KW-1133">Transmembrane helix</keyword>
<dbReference type="AlphaFoldDB" id="A0A645GGG0"/>
<evidence type="ECO:0000256" key="1">
    <source>
        <dbReference type="SAM" id="Phobius"/>
    </source>
</evidence>